<feature type="region of interest" description="Disordered" evidence="1">
    <location>
        <begin position="230"/>
        <end position="254"/>
    </location>
</feature>
<reference evidence="3 4" key="1">
    <citation type="submission" date="2019-12" db="EMBL/GenBank/DDBJ databases">
        <title>Corynebacterium sp. nov., isolated from feces of the Anser Albifrons in China.</title>
        <authorList>
            <person name="Liu Q."/>
        </authorList>
    </citation>
    <scope>NUCLEOTIDE SEQUENCE [LARGE SCALE GENOMIC DNA]</scope>
    <source>
        <strain evidence="3 4">23H37-10</strain>
    </source>
</reference>
<dbReference type="AlphaFoldDB" id="A0A7G7YMM8"/>
<dbReference type="RefSeq" id="WP_186277105.1">
    <property type="nucleotide sequence ID" value="NZ_CP046883.1"/>
</dbReference>
<evidence type="ECO:0000313" key="4">
    <source>
        <dbReference type="Proteomes" id="UP000515275"/>
    </source>
</evidence>
<protein>
    <submittedName>
        <fullName evidence="3">DUF2786 domain-containing protein</fullName>
    </submittedName>
</protein>
<evidence type="ECO:0000259" key="2">
    <source>
        <dbReference type="Pfam" id="PF10979"/>
    </source>
</evidence>
<proteinExistence type="predicted"/>
<dbReference type="Proteomes" id="UP000515275">
    <property type="component" value="Chromosome"/>
</dbReference>
<keyword evidence="4" id="KW-1185">Reference proteome</keyword>
<sequence length="254" mass="28465">MATIDTIKVKVEKLLRMATDREGTPEGDAFRDKAFELMAHYGVERSQMHSNEPHTAMHRDVDFAGTYTDMQFELFNSLASELHCQAVMFRIPRSSKVQHAVVFGCSHHVERVMLLFGLLSPQMILGATKHAQLSPNRHISSQTQKRSWMNGFISTIATRLRQIESHYADEYTQTDSASGTVTPGAIVLRDDRDKATSLAAEHFPHLRRSRSARRTWDPDSFHLGVTKGNTIDLGQTKMPTDKEALPAGGSTTQL</sequence>
<gene>
    <name evidence="3" type="ORF">GP473_02805</name>
</gene>
<dbReference type="KEGG" id="cans:GP473_02805"/>
<evidence type="ECO:0000313" key="3">
    <source>
        <dbReference type="EMBL" id="QNH95748.1"/>
    </source>
</evidence>
<evidence type="ECO:0000256" key="1">
    <source>
        <dbReference type="SAM" id="MobiDB-lite"/>
    </source>
</evidence>
<dbReference type="Pfam" id="PF10979">
    <property type="entry name" value="DUF2786"/>
    <property type="match status" value="1"/>
</dbReference>
<organism evidence="3 4">
    <name type="scientific">Corynebacterium anserum</name>
    <dbReference type="NCBI Taxonomy" id="2684406"/>
    <lineage>
        <taxon>Bacteria</taxon>
        <taxon>Bacillati</taxon>
        <taxon>Actinomycetota</taxon>
        <taxon>Actinomycetes</taxon>
        <taxon>Mycobacteriales</taxon>
        <taxon>Corynebacteriaceae</taxon>
        <taxon>Corynebacterium</taxon>
    </lineage>
</organism>
<accession>A0A7G7YMM8</accession>
<feature type="domain" description="DUF2786" evidence="2">
    <location>
        <begin position="7"/>
        <end position="44"/>
    </location>
</feature>
<name>A0A7G7YMM8_9CORY</name>
<dbReference type="InterPro" id="IPR024498">
    <property type="entry name" value="DUF2786"/>
</dbReference>
<dbReference type="EMBL" id="CP046883">
    <property type="protein sequence ID" value="QNH95748.1"/>
    <property type="molecule type" value="Genomic_DNA"/>
</dbReference>